<dbReference type="RefSeq" id="WP_125940349.1">
    <property type="nucleotide sequence ID" value="NZ_RHQL01000019.1"/>
</dbReference>
<dbReference type="Proteomes" id="UP000276506">
    <property type="component" value="Unassembled WGS sequence"/>
</dbReference>
<evidence type="ECO:0000313" key="1">
    <source>
        <dbReference type="EMBL" id="RRV05101.1"/>
    </source>
</evidence>
<reference evidence="1 2" key="1">
    <citation type="submission" date="2018-10" db="EMBL/GenBank/DDBJ databases">
        <title>Transmission dynamics of multidrug resistant bacteria on intensive care unit surfaces.</title>
        <authorList>
            <person name="D'Souza A.W."/>
            <person name="Potter R.F."/>
            <person name="Wallace M."/>
            <person name="Shupe A."/>
            <person name="Patel S."/>
            <person name="Sun S."/>
            <person name="Gul D."/>
            <person name="Kwon J.H."/>
            <person name="Andleeb S."/>
            <person name="Burnham C.-A.D."/>
            <person name="Dantas G."/>
        </authorList>
    </citation>
    <scope>NUCLEOTIDE SEQUENCE [LARGE SCALE GENOMIC DNA]</scope>
    <source>
        <strain evidence="1 2">PX_177</strain>
    </source>
</reference>
<evidence type="ECO:0000313" key="2">
    <source>
        <dbReference type="Proteomes" id="UP000276506"/>
    </source>
</evidence>
<name>A0A3R8U263_9GAMM</name>
<dbReference type="AlphaFoldDB" id="A0A3R8U263"/>
<comment type="caution">
    <text evidence="1">The sequence shown here is derived from an EMBL/GenBank/DDBJ whole genome shotgun (WGS) entry which is preliminary data.</text>
</comment>
<proteinExistence type="predicted"/>
<protein>
    <submittedName>
        <fullName evidence="1">Uncharacterized protein</fullName>
    </submittedName>
</protein>
<dbReference type="EMBL" id="RHQL01000019">
    <property type="protein sequence ID" value="RRV05101.1"/>
    <property type="molecule type" value="Genomic_DNA"/>
</dbReference>
<accession>A0A3R8U263</accession>
<organism evidence="1 2">
    <name type="scientific">Stutzerimonas xanthomarina</name>
    <dbReference type="NCBI Taxonomy" id="271420"/>
    <lineage>
        <taxon>Bacteria</taxon>
        <taxon>Pseudomonadati</taxon>
        <taxon>Pseudomonadota</taxon>
        <taxon>Gammaproteobacteria</taxon>
        <taxon>Pseudomonadales</taxon>
        <taxon>Pseudomonadaceae</taxon>
        <taxon>Stutzerimonas</taxon>
    </lineage>
</organism>
<sequence>MDRLLQRYPDASIRMERIIDPNVVGLTDSELDAAAELAEALLDSALMEPFSVVEGLECFNEEPRPIQASELAERAGCAEKEIFFYKGANGDGEPIWFAFRRYLHTADRMKAETQALWRRRKLEQSGMSGESVSVVTLPLTLLAERPAAFD</sequence>
<gene>
    <name evidence="1" type="ORF">EGJ28_21505</name>
</gene>